<dbReference type="Proteomes" id="UP000199800">
    <property type="component" value="Unassembled WGS sequence"/>
</dbReference>
<accession>A0A1I0D251</accession>
<dbReference type="SUPFAM" id="SSF52540">
    <property type="entry name" value="P-loop containing nucleoside triphosphate hydrolases"/>
    <property type="match status" value="1"/>
</dbReference>
<dbReference type="AlphaFoldDB" id="A0A1I0D251"/>
<evidence type="ECO:0000313" key="2">
    <source>
        <dbReference type="EMBL" id="SET26228.1"/>
    </source>
</evidence>
<dbReference type="InterPro" id="IPR027417">
    <property type="entry name" value="P-loop_NTPase"/>
</dbReference>
<dbReference type="InterPro" id="IPR003439">
    <property type="entry name" value="ABC_transporter-like_ATP-bd"/>
</dbReference>
<dbReference type="GO" id="GO:0016887">
    <property type="term" value="F:ATP hydrolysis activity"/>
    <property type="evidence" value="ECO:0007669"/>
    <property type="project" value="InterPro"/>
</dbReference>
<dbReference type="Gene3D" id="3.40.50.300">
    <property type="entry name" value="P-loop containing nucleotide triphosphate hydrolases"/>
    <property type="match status" value="1"/>
</dbReference>
<organism evidence="2 3">
    <name type="scientific">[Clostridium] polysaccharolyticum</name>
    <dbReference type="NCBI Taxonomy" id="29364"/>
    <lineage>
        <taxon>Bacteria</taxon>
        <taxon>Bacillati</taxon>
        <taxon>Bacillota</taxon>
        <taxon>Clostridia</taxon>
        <taxon>Lachnospirales</taxon>
        <taxon>Lachnospiraceae</taxon>
    </lineage>
</organism>
<sequence length="52" mass="5960">MLYVMIDLIDITKQYREDKIIIKNRSFSVQDNEFVSIVGPSGIGKSTLLNKK</sequence>
<proteinExistence type="predicted"/>
<dbReference type="RefSeq" id="WP_207646544.1">
    <property type="nucleotide sequence ID" value="NZ_FOHN01000012.1"/>
</dbReference>
<dbReference type="EMBL" id="FOHN01000012">
    <property type="protein sequence ID" value="SET26228.1"/>
    <property type="molecule type" value="Genomic_DNA"/>
</dbReference>
<reference evidence="2 3" key="1">
    <citation type="submission" date="2016-10" db="EMBL/GenBank/DDBJ databases">
        <authorList>
            <person name="de Groot N.N."/>
        </authorList>
    </citation>
    <scope>NUCLEOTIDE SEQUENCE [LARGE SCALE GENOMIC DNA]</scope>
    <source>
        <strain evidence="2 3">DSM 1801</strain>
    </source>
</reference>
<feature type="domain" description="ABC transporter" evidence="1">
    <location>
        <begin position="23"/>
        <end position="50"/>
    </location>
</feature>
<dbReference type="GO" id="GO:0005524">
    <property type="term" value="F:ATP binding"/>
    <property type="evidence" value="ECO:0007669"/>
    <property type="project" value="InterPro"/>
</dbReference>
<gene>
    <name evidence="2" type="ORF">SAMN04487772_11281</name>
</gene>
<name>A0A1I0D251_9FIRM</name>
<dbReference type="Pfam" id="PF00005">
    <property type="entry name" value="ABC_tran"/>
    <property type="match status" value="1"/>
</dbReference>
<evidence type="ECO:0000259" key="1">
    <source>
        <dbReference type="Pfam" id="PF00005"/>
    </source>
</evidence>
<protein>
    <submittedName>
        <fullName evidence="2">ABC transporter</fullName>
    </submittedName>
</protein>
<dbReference type="STRING" id="29364.SAMN04487772_11281"/>
<evidence type="ECO:0000313" key="3">
    <source>
        <dbReference type="Proteomes" id="UP000199800"/>
    </source>
</evidence>
<keyword evidence="3" id="KW-1185">Reference proteome</keyword>